<sequence length="245" mass="27499">MGIGKVELEEVNSHLRGGRVENRLGKTNPSSLDRDSNLDLPVLISRAQHDQRVSQLRHRGGMFCCHPKVTMSLDFYYVPLSPPCRSVLLVAKAVGIKMNLKLVDLGSGENLTPQYLKMNPQHTVPTLNDNGFSLWESRAILGYLVNKFGESDDPLYPRDPKKRALVDQRLYFDIGTLYQRFGDYCYPVIFNGAEFEPEKLAKLEEAVQFLDKFLEGQQWVAGSNLTIADISIVVTLSSAEVSHSV</sequence>
<dbReference type="InterPro" id="IPR036249">
    <property type="entry name" value="Thioredoxin-like_sf"/>
</dbReference>
<dbReference type="PROSITE" id="PS50405">
    <property type="entry name" value="GST_CTER"/>
    <property type="match status" value="1"/>
</dbReference>
<dbReference type="FunFam" id="3.40.30.10:FF:000034">
    <property type="entry name" value="glutathione S-transferase 1"/>
    <property type="match status" value="1"/>
</dbReference>
<dbReference type="PANTHER" id="PTHR43969">
    <property type="entry name" value="GLUTATHIONE S TRANSFERASE D10, ISOFORM A-RELATED"/>
    <property type="match status" value="1"/>
</dbReference>
<evidence type="ECO:0000256" key="2">
    <source>
        <dbReference type="RuleBase" id="RU003494"/>
    </source>
</evidence>
<dbReference type="InterPro" id="IPR004045">
    <property type="entry name" value="Glutathione_S-Trfase_N"/>
</dbReference>
<dbReference type="SUPFAM" id="SSF52833">
    <property type="entry name" value="Thioredoxin-like"/>
    <property type="match status" value="1"/>
</dbReference>
<dbReference type="GO" id="GO:0004364">
    <property type="term" value="F:glutathione transferase activity"/>
    <property type="evidence" value="ECO:0007669"/>
    <property type="project" value="TreeGrafter"/>
</dbReference>
<feature type="domain" description="GST C-terminal" evidence="4">
    <location>
        <begin position="159"/>
        <end position="245"/>
    </location>
</feature>
<dbReference type="PROSITE" id="PS50404">
    <property type="entry name" value="GST_NTER"/>
    <property type="match status" value="1"/>
</dbReference>
<dbReference type="SFLD" id="SFLDG01153">
    <property type="entry name" value="Main.4:_Theta-like"/>
    <property type="match status" value="1"/>
</dbReference>
<dbReference type="CDD" id="cd03045">
    <property type="entry name" value="GST_N_Delta_Epsilon"/>
    <property type="match status" value="1"/>
</dbReference>
<evidence type="ECO:0000259" key="4">
    <source>
        <dbReference type="PROSITE" id="PS50405"/>
    </source>
</evidence>
<dbReference type="AlphaFoldDB" id="A0A7R9ATS8"/>
<dbReference type="InterPro" id="IPR010987">
    <property type="entry name" value="Glutathione-S-Trfase_C-like"/>
</dbReference>
<dbReference type="FunFam" id="1.20.1050.10:FF:000007">
    <property type="entry name" value="Glutathione S-transferase 1-1"/>
    <property type="match status" value="1"/>
</dbReference>
<dbReference type="Gene3D" id="1.20.1050.10">
    <property type="match status" value="1"/>
</dbReference>
<name>A0A7R9ATS8_TIMSH</name>
<dbReference type="InterPro" id="IPR040079">
    <property type="entry name" value="Glutathione_S-Trfase"/>
</dbReference>
<dbReference type="InterPro" id="IPR004046">
    <property type="entry name" value="GST_C"/>
</dbReference>
<proteinExistence type="inferred from homology"/>
<dbReference type="Gene3D" id="3.40.30.10">
    <property type="entry name" value="Glutaredoxin"/>
    <property type="match status" value="1"/>
</dbReference>
<comment type="subunit">
    <text evidence="1">Homodimer.</text>
</comment>
<dbReference type="Pfam" id="PF02798">
    <property type="entry name" value="GST_N"/>
    <property type="match status" value="1"/>
</dbReference>
<dbReference type="SFLD" id="SFLDS00019">
    <property type="entry name" value="Glutathione_Transferase_(cytos"/>
    <property type="match status" value="1"/>
</dbReference>
<evidence type="ECO:0000259" key="3">
    <source>
        <dbReference type="PROSITE" id="PS50404"/>
    </source>
</evidence>
<dbReference type="PANTHER" id="PTHR43969:SF9">
    <property type="entry name" value="GLUTATHIONE S TRANSFERASE D10, ISOFORM A-RELATED"/>
    <property type="match status" value="1"/>
</dbReference>
<dbReference type="SUPFAM" id="SSF47616">
    <property type="entry name" value="GST C-terminal domain-like"/>
    <property type="match status" value="1"/>
</dbReference>
<dbReference type="EMBL" id="OC001216">
    <property type="protein sequence ID" value="CAD7259412.1"/>
    <property type="molecule type" value="Genomic_DNA"/>
</dbReference>
<dbReference type="GO" id="GO:0006749">
    <property type="term" value="P:glutathione metabolic process"/>
    <property type="evidence" value="ECO:0007669"/>
    <property type="project" value="TreeGrafter"/>
</dbReference>
<evidence type="ECO:0000256" key="1">
    <source>
        <dbReference type="ARBA" id="ARBA00011738"/>
    </source>
</evidence>
<comment type="similarity">
    <text evidence="2">Belongs to the GST superfamily.</text>
</comment>
<feature type="domain" description="GST N-terminal" evidence="3">
    <location>
        <begin position="71"/>
        <end position="152"/>
    </location>
</feature>
<evidence type="ECO:0000313" key="5">
    <source>
        <dbReference type="EMBL" id="CAD7259412.1"/>
    </source>
</evidence>
<accession>A0A7R9ATS8</accession>
<reference evidence="5" key="1">
    <citation type="submission" date="2020-11" db="EMBL/GenBank/DDBJ databases">
        <authorList>
            <person name="Tran Van P."/>
        </authorList>
    </citation>
    <scope>NUCLEOTIDE SEQUENCE</scope>
</reference>
<dbReference type="Pfam" id="PF00043">
    <property type="entry name" value="GST_C"/>
    <property type="match status" value="1"/>
</dbReference>
<organism evidence="5">
    <name type="scientific">Timema shepardi</name>
    <name type="common">Walking stick</name>
    <dbReference type="NCBI Taxonomy" id="629360"/>
    <lineage>
        <taxon>Eukaryota</taxon>
        <taxon>Metazoa</taxon>
        <taxon>Ecdysozoa</taxon>
        <taxon>Arthropoda</taxon>
        <taxon>Hexapoda</taxon>
        <taxon>Insecta</taxon>
        <taxon>Pterygota</taxon>
        <taxon>Neoptera</taxon>
        <taxon>Polyneoptera</taxon>
        <taxon>Phasmatodea</taxon>
        <taxon>Timematodea</taxon>
        <taxon>Timematoidea</taxon>
        <taxon>Timematidae</taxon>
        <taxon>Timema</taxon>
    </lineage>
</organism>
<dbReference type="InterPro" id="IPR036282">
    <property type="entry name" value="Glutathione-S-Trfase_C_sf"/>
</dbReference>
<dbReference type="SFLD" id="SFLDG00358">
    <property type="entry name" value="Main_(cytGST)"/>
    <property type="match status" value="1"/>
</dbReference>
<protein>
    <submittedName>
        <fullName evidence="5">Uncharacterized protein</fullName>
    </submittedName>
</protein>
<dbReference type="CDD" id="cd03177">
    <property type="entry name" value="GST_C_Delta_Epsilon"/>
    <property type="match status" value="1"/>
</dbReference>
<gene>
    <name evidence="5" type="ORF">TSIB3V08_LOCUS3618</name>
</gene>